<accession>A0A6V8LFW4</accession>
<dbReference type="EMBL" id="BLPG01000001">
    <property type="protein sequence ID" value="GFJ95204.1"/>
    <property type="molecule type" value="Genomic_DNA"/>
</dbReference>
<protein>
    <submittedName>
        <fullName evidence="1">Uncharacterized protein</fullName>
    </submittedName>
</protein>
<proteinExistence type="predicted"/>
<dbReference type="Proteomes" id="UP000482960">
    <property type="component" value="Unassembled WGS sequence"/>
</dbReference>
<name>A0A6V8LFW4_9ACTN</name>
<sequence length="655" mass="69577">MPIDLAPLAAAFATQLRGAVLAQRGITPALERRRTAGRTVELATRRFPIVRFYNGAVTLWLEPGQREVLTLAVPPPSFTEHLARGGLGFLTGIRLAGAPFGPDSQETAIPRLLAAAIRVLDEIEASVRRFATPGPAMFDPDARTASDLIGLAALGFRALAEASRQGGEVQRLVREIRRTLDTLGIPAPAAGAAGDVVPAGTEQPARPLADQLDAAAFALLGATTVVGTLPALLGVLLEGVALRVRILLLDEFAAIERHVLELRATLFELAFTTLVGLADRGVRLVLGGHEVVAANVLFAQRLARAFLTDLWTGLRGFVGKLTDYLVGVLKFIVLLDPVLNAIMRFDLRELLGWWAQIFPPVALGDLLDRDGEGINTSLRDFLLELVDAAEDLADDVIPPYFGYPFAKIAQLRRLVHALFDTGGPTAKLPAFPEGVALRFRSDFPDLSQTPFGGGRFQQMRDEAGRIGTAVRTGLGRALDATATGLDGLAVEFARGAARAADLRAGGQLARIGPQAAQLAEGFQGSEVARERAALAARQADPLAAGFETWLADGGFVVIGEVLAGYVAGLAAHWREQAAEGTELTVPVTPTSPHILLRRAAVGRVLVPRLTLRAAPGRELDESLADAVAAHFAAAVREAYTSGRRKLRELADAGGR</sequence>
<dbReference type="AlphaFoldDB" id="A0A6V8LFW4"/>
<dbReference type="RefSeq" id="WP_173082698.1">
    <property type="nucleotide sequence ID" value="NZ_BAABJB010000012.1"/>
</dbReference>
<reference evidence="1 2" key="1">
    <citation type="submission" date="2020-03" db="EMBL/GenBank/DDBJ databases">
        <title>Whole genome shotgun sequence of Phytohabitans rumicis NBRC 108638.</title>
        <authorList>
            <person name="Komaki H."/>
            <person name="Tamura T."/>
        </authorList>
    </citation>
    <scope>NUCLEOTIDE SEQUENCE [LARGE SCALE GENOMIC DNA]</scope>
    <source>
        <strain evidence="1 2">NBRC 108638</strain>
    </source>
</reference>
<evidence type="ECO:0000313" key="2">
    <source>
        <dbReference type="Proteomes" id="UP000482960"/>
    </source>
</evidence>
<comment type="caution">
    <text evidence="1">The sequence shown here is derived from an EMBL/GenBank/DDBJ whole genome shotgun (WGS) entry which is preliminary data.</text>
</comment>
<evidence type="ECO:0000313" key="1">
    <source>
        <dbReference type="EMBL" id="GFJ95204.1"/>
    </source>
</evidence>
<reference evidence="1 2" key="2">
    <citation type="submission" date="2020-03" db="EMBL/GenBank/DDBJ databases">
        <authorList>
            <person name="Ichikawa N."/>
            <person name="Kimura A."/>
            <person name="Kitahashi Y."/>
            <person name="Uohara A."/>
        </authorList>
    </citation>
    <scope>NUCLEOTIDE SEQUENCE [LARGE SCALE GENOMIC DNA]</scope>
    <source>
        <strain evidence="1 2">NBRC 108638</strain>
    </source>
</reference>
<organism evidence="1 2">
    <name type="scientific">Phytohabitans rumicis</name>
    <dbReference type="NCBI Taxonomy" id="1076125"/>
    <lineage>
        <taxon>Bacteria</taxon>
        <taxon>Bacillati</taxon>
        <taxon>Actinomycetota</taxon>
        <taxon>Actinomycetes</taxon>
        <taxon>Micromonosporales</taxon>
        <taxon>Micromonosporaceae</taxon>
    </lineage>
</organism>
<keyword evidence="2" id="KW-1185">Reference proteome</keyword>
<gene>
    <name evidence="1" type="ORF">Prum_088460</name>
</gene>